<evidence type="ECO:0000256" key="2">
    <source>
        <dbReference type="ARBA" id="ARBA00022485"/>
    </source>
</evidence>
<comment type="catalytic activity">
    <reaction evidence="12">
        <text>2'-deoxyribonucleotide-(2'-deoxyribose 5'-phosphate)-2'-deoxyribonucleotide-DNA = a 3'-end 2'-deoxyribonucleotide-(2,3-dehydro-2,3-deoxyribose 5'-phosphate)-DNA + a 5'-end 5'-phospho-2'-deoxyribonucleoside-DNA + H(+)</text>
        <dbReference type="Rhea" id="RHEA:66592"/>
        <dbReference type="Rhea" id="RHEA-COMP:13180"/>
        <dbReference type="Rhea" id="RHEA-COMP:16897"/>
        <dbReference type="Rhea" id="RHEA-COMP:17067"/>
        <dbReference type="ChEBI" id="CHEBI:15378"/>
        <dbReference type="ChEBI" id="CHEBI:136412"/>
        <dbReference type="ChEBI" id="CHEBI:157695"/>
        <dbReference type="ChEBI" id="CHEBI:167181"/>
        <dbReference type="EC" id="4.2.99.18"/>
    </reaction>
</comment>
<comment type="function">
    <text evidence="12">DNA repair enzyme that has both DNA N-glycosylase activity and AP-lyase activity. The DNA N-glycosylase activity releases various damaged pyrimidines from DNA by cleaving the N-glycosidic bond, leaving an AP (apurinic/apyrimidinic) site. The AP-lyase activity cleaves the phosphodiester bond 3' to the AP site by a beta-elimination, leaving a 3'-terminal unsaturated sugar and a product with a terminal 5'-phosphate.</text>
</comment>
<dbReference type="GO" id="GO:0003677">
    <property type="term" value="F:DNA binding"/>
    <property type="evidence" value="ECO:0007669"/>
    <property type="project" value="UniProtKB-UniRule"/>
</dbReference>
<dbReference type="HAMAP" id="MF_00942">
    <property type="entry name" value="Nth"/>
    <property type="match status" value="1"/>
</dbReference>
<sequence length="213" mass="23846">MTRDEKLELVAKILGAKHPAPKTELNYETPFQLLVATILAAQCTDKRVNLVTAALFQRYPDAKSMSELSFEALREEIKSINFLNNKAKNILDSSKALVEKYNGEVPDTLDALTALPGVGRKTAHVVMSNAFGKPVLAVDTHVHRVANRLGLANSKNVRDTENQLMEILPESLVSDFHHYLILHGRYTCKARSPQCMNCELTHICNYFHSKTND</sequence>
<keyword evidence="6 12" id="KW-0408">Iron</keyword>
<comment type="cofactor">
    <cofactor evidence="12">
        <name>[4Fe-4S] cluster</name>
        <dbReference type="ChEBI" id="CHEBI:49883"/>
    </cofactor>
    <text evidence="12">Binds 1 [4Fe-4S] cluster.</text>
</comment>
<keyword evidence="15" id="KW-1185">Reference proteome</keyword>
<dbReference type="RefSeq" id="WP_012499112.1">
    <property type="nucleotide sequence ID" value="NC_011026.1"/>
</dbReference>
<keyword evidence="10 12" id="KW-0456">Lyase</keyword>
<evidence type="ECO:0000256" key="1">
    <source>
        <dbReference type="ARBA" id="ARBA00008343"/>
    </source>
</evidence>
<dbReference type="Gene3D" id="1.10.340.30">
    <property type="entry name" value="Hypothetical protein, domain 2"/>
    <property type="match status" value="1"/>
</dbReference>
<feature type="binding site" evidence="12">
    <location>
        <position position="204"/>
    </location>
    <ligand>
        <name>[4Fe-4S] cluster</name>
        <dbReference type="ChEBI" id="CHEBI:49883"/>
    </ligand>
</feature>
<dbReference type="PANTHER" id="PTHR10359:SF18">
    <property type="entry name" value="ENDONUCLEASE III"/>
    <property type="match status" value="1"/>
</dbReference>
<feature type="domain" description="HhH-GPD" evidence="13">
    <location>
        <begin position="39"/>
        <end position="186"/>
    </location>
</feature>
<evidence type="ECO:0000256" key="9">
    <source>
        <dbReference type="ARBA" id="ARBA00023204"/>
    </source>
</evidence>
<evidence type="ECO:0000256" key="6">
    <source>
        <dbReference type="ARBA" id="ARBA00023004"/>
    </source>
</evidence>
<dbReference type="Pfam" id="PF00633">
    <property type="entry name" value="HHH"/>
    <property type="match status" value="1"/>
</dbReference>
<evidence type="ECO:0000256" key="7">
    <source>
        <dbReference type="ARBA" id="ARBA00023014"/>
    </source>
</evidence>
<dbReference type="GO" id="GO:0006285">
    <property type="term" value="P:base-excision repair, AP site formation"/>
    <property type="evidence" value="ECO:0007669"/>
    <property type="project" value="TreeGrafter"/>
</dbReference>
<dbReference type="Gene3D" id="1.10.1670.10">
    <property type="entry name" value="Helix-hairpin-Helix base-excision DNA repair enzymes (C-terminal)"/>
    <property type="match status" value="1"/>
</dbReference>
<feature type="binding site" evidence="12">
    <location>
        <position position="198"/>
    </location>
    <ligand>
        <name>[4Fe-4S] cluster</name>
        <dbReference type="ChEBI" id="CHEBI:49883"/>
    </ligand>
</feature>
<dbReference type="InterPro" id="IPR000445">
    <property type="entry name" value="HhH_motif"/>
</dbReference>
<dbReference type="OrthoDB" id="9800977at2"/>
<proteinExistence type="inferred from homology"/>
<evidence type="ECO:0000256" key="10">
    <source>
        <dbReference type="ARBA" id="ARBA00023239"/>
    </source>
</evidence>
<dbReference type="NCBIfam" id="TIGR01083">
    <property type="entry name" value="nth"/>
    <property type="match status" value="1"/>
</dbReference>
<dbReference type="Proteomes" id="UP000001208">
    <property type="component" value="Chromosome"/>
</dbReference>
<keyword evidence="14" id="KW-0255">Endonuclease</keyword>
<reference evidence="14 15" key="1">
    <citation type="submission" date="2008-06" db="EMBL/GenBank/DDBJ databases">
        <title>Complete sequence of Chloroherpeton thalassium ATCC 35110.</title>
        <authorList>
            <consortium name="US DOE Joint Genome Institute"/>
            <person name="Lucas S."/>
            <person name="Copeland A."/>
            <person name="Lapidus A."/>
            <person name="Glavina del Rio T."/>
            <person name="Dalin E."/>
            <person name="Tice H."/>
            <person name="Bruce D."/>
            <person name="Goodwin L."/>
            <person name="Pitluck S."/>
            <person name="Schmutz J."/>
            <person name="Larimer F."/>
            <person name="Land M."/>
            <person name="Hauser L."/>
            <person name="Kyrpides N."/>
            <person name="Mikhailova N."/>
            <person name="Liu Z."/>
            <person name="Li T."/>
            <person name="Zhao F."/>
            <person name="Overmann J."/>
            <person name="Bryant D.A."/>
            <person name="Richardson P."/>
        </authorList>
    </citation>
    <scope>NUCLEOTIDE SEQUENCE [LARGE SCALE GENOMIC DNA]</scope>
    <source>
        <strain evidence="15">ATCC 35110 / GB-78</strain>
    </source>
</reference>
<dbReference type="PIRSF" id="PIRSF001435">
    <property type="entry name" value="Nth"/>
    <property type="match status" value="1"/>
</dbReference>
<evidence type="ECO:0000256" key="4">
    <source>
        <dbReference type="ARBA" id="ARBA00022763"/>
    </source>
</evidence>
<dbReference type="FunFam" id="1.10.1670.10:FF:000001">
    <property type="entry name" value="Endonuclease III"/>
    <property type="match status" value="1"/>
</dbReference>
<dbReference type="GO" id="GO:0140078">
    <property type="term" value="F:class I DNA-(apurinic or apyrimidinic site) endonuclease activity"/>
    <property type="evidence" value="ECO:0007669"/>
    <property type="project" value="UniProtKB-EC"/>
</dbReference>
<keyword evidence="5 12" id="KW-0378">Hydrolase</keyword>
<dbReference type="InterPro" id="IPR003651">
    <property type="entry name" value="Endonuclease3_FeS-loop_motif"/>
</dbReference>
<dbReference type="Pfam" id="PF00730">
    <property type="entry name" value="HhH-GPD"/>
    <property type="match status" value="1"/>
</dbReference>
<accession>B3QV74</accession>
<evidence type="ECO:0000259" key="13">
    <source>
        <dbReference type="SMART" id="SM00478"/>
    </source>
</evidence>
<dbReference type="InterPro" id="IPR011257">
    <property type="entry name" value="DNA_glycosylase"/>
</dbReference>
<feature type="binding site" evidence="12">
    <location>
        <position position="188"/>
    </location>
    <ligand>
        <name>[4Fe-4S] cluster</name>
        <dbReference type="ChEBI" id="CHEBI:49883"/>
    </ligand>
</feature>
<dbReference type="Pfam" id="PF10576">
    <property type="entry name" value="EndIII_4Fe-2S"/>
    <property type="match status" value="1"/>
</dbReference>
<keyword evidence="8 12" id="KW-0238">DNA-binding</keyword>
<evidence type="ECO:0000313" key="14">
    <source>
        <dbReference type="EMBL" id="ACF13028.1"/>
    </source>
</evidence>
<keyword evidence="14" id="KW-0540">Nuclease</keyword>
<dbReference type="InterPro" id="IPR003265">
    <property type="entry name" value="HhH-GPD_domain"/>
</dbReference>
<dbReference type="InterPro" id="IPR023170">
    <property type="entry name" value="HhH_base_excis_C"/>
</dbReference>
<evidence type="ECO:0000256" key="3">
    <source>
        <dbReference type="ARBA" id="ARBA00022723"/>
    </source>
</evidence>
<dbReference type="InterPro" id="IPR005759">
    <property type="entry name" value="Nth"/>
</dbReference>
<keyword evidence="3 12" id="KW-0479">Metal-binding</keyword>
<feature type="binding site" evidence="12">
    <location>
        <position position="195"/>
    </location>
    <ligand>
        <name>[4Fe-4S] cluster</name>
        <dbReference type="ChEBI" id="CHEBI:49883"/>
    </ligand>
</feature>
<keyword evidence="4 12" id="KW-0227">DNA damage</keyword>
<evidence type="ECO:0000256" key="8">
    <source>
        <dbReference type="ARBA" id="ARBA00023125"/>
    </source>
</evidence>
<keyword evidence="9 12" id="KW-0234">DNA repair</keyword>
<keyword evidence="2 12" id="KW-0004">4Fe-4S</keyword>
<dbReference type="FunFam" id="1.10.340.30:FF:000001">
    <property type="entry name" value="Endonuclease III"/>
    <property type="match status" value="1"/>
</dbReference>
<evidence type="ECO:0000256" key="12">
    <source>
        <dbReference type="HAMAP-Rule" id="MF_00942"/>
    </source>
</evidence>
<dbReference type="PROSITE" id="PS01155">
    <property type="entry name" value="ENDONUCLEASE_III_2"/>
    <property type="match status" value="1"/>
</dbReference>
<dbReference type="AlphaFoldDB" id="B3QV74"/>
<dbReference type="KEGG" id="cts:Ctha_0557"/>
<keyword evidence="11 12" id="KW-0326">Glycosidase</keyword>
<dbReference type="PANTHER" id="PTHR10359">
    <property type="entry name" value="A/G-SPECIFIC ADENINE GLYCOSYLASE/ENDONUCLEASE III"/>
    <property type="match status" value="1"/>
</dbReference>
<dbReference type="STRING" id="517418.Ctha_0557"/>
<dbReference type="EMBL" id="CP001100">
    <property type="protein sequence ID" value="ACF13028.1"/>
    <property type="molecule type" value="Genomic_DNA"/>
</dbReference>
<organism evidence="14 15">
    <name type="scientific">Chloroherpeton thalassium (strain ATCC 35110 / GB-78)</name>
    <dbReference type="NCBI Taxonomy" id="517418"/>
    <lineage>
        <taxon>Bacteria</taxon>
        <taxon>Pseudomonadati</taxon>
        <taxon>Chlorobiota</taxon>
        <taxon>Chlorobiia</taxon>
        <taxon>Chlorobiales</taxon>
        <taxon>Chloroherpetonaceae</taxon>
        <taxon>Chloroherpeton</taxon>
    </lineage>
</organism>
<dbReference type="InterPro" id="IPR004036">
    <property type="entry name" value="Endonuclease-III-like_CS2"/>
</dbReference>
<protein>
    <recommendedName>
        <fullName evidence="12">Endonuclease III</fullName>
        <ecNumber evidence="12">4.2.99.18</ecNumber>
    </recommendedName>
    <alternativeName>
        <fullName evidence="12">DNA-(apurinic or apyrimidinic site) lyase</fullName>
    </alternativeName>
</protein>
<evidence type="ECO:0000313" key="15">
    <source>
        <dbReference type="Proteomes" id="UP000001208"/>
    </source>
</evidence>
<dbReference type="GO" id="GO:0019104">
    <property type="term" value="F:DNA N-glycosylase activity"/>
    <property type="evidence" value="ECO:0007669"/>
    <property type="project" value="UniProtKB-UniRule"/>
</dbReference>
<dbReference type="GO" id="GO:0046872">
    <property type="term" value="F:metal ion binding"/>
    <property type="evidence" value="ECO:0007669"/>
    <property type="project" value="UniProtKB-KW"/>
</dbReference>
<comment type="similarity">
    <text evidence="1 12">Belongs to the Nth/MutY family.</text>
</comment>
<gene>
    <name evidence="12" type="primary">nth</name>
    <name evidence="14" type="ordered locus">Ctha_0557</name>
</gene>
<evidence type="ECO:0000256" key="5">
    <source>
        <dbReference type="ARBA" id="ARBA00022801"/>
    </source>
</evidence>
<name>B3QV74_CHLT3</name>
<evidence type="ECO:0000256" key="11">
    <source>
        <dbReference type="ARBA" id="ARBA00023295"/>
    </source>
</evidence>
<dbReference type="GO" id="GO:0051539">
    <property type="term" value="F:4 iron, 4 sulfur cluster binding"/>
    <property type="evidence" value="ECO:0007669"/>
    <property type="project" value="UniProtKB-UniRule"/>
</dbReference>
<dbReference type="SUPFAM" id="SSF48150">
    <property type="entry name" value="DNA-glycosylase"/>
    <property type="match status" value="1"/>
</dbReference>
<dbReference type="eggNOG" id="COG0177">
    <property type="taxonomic scope" value="Bacteria"/>
</dbReference>
<keyword evidence="7 12" id="KW-0411">Iron-sulfur</keyword>
<dbReference type="EC" id="4.2.99.18" evidence="12"/>
<dbReference type="HOGENOM" id="CLU_012862_3_3_10"/>
<dbReference type="SMART" id="SM00478">
    <property type="entry name" value="ENDO3c"/>
    <property type="match status" value="1"/>
</dbReference>
<dbReference type="CDD" id="cd00056">
    <property type="entry name" value="ENDO3c"/>
    <property type="match status" value="1"/>
</dbReference>